<sequence>MELLTGLAHRIVEEVTEIVREEVIVVDHTGIIVAASDKKRIGSFHEGAKIAIDTKQQYIIRRKDVPHLKGVKAGLNLPIMIAGSAVGVIGITGEPSKVIQFGQLIQRMTELIIKEAYSSELLDSKHRGYETFVYEWVNIQDLDYEFKERGEILGIRIKQPRCCVLIDIYAHSVDSEKEDEAKVGTLDQAVTDYLRSCFSDASQDFVVPWGAGRFMILKDMTQFEKDDSALNRELMEVNAQIERQFYLRPQAGVGTTVTIPEELRRSYQEAKRAISAKAHPESVVFYSSLSLELALAEISTMTRERVVEKVIGPILNEKDLLETLVVFLKQNLKLKPTAEVLHIHINTLHYRLKRVGELTGKSVKDTEDIVSLYMAVHFYKGWHNEE</sequence>
<evidence type="ECO:0000259" key="4">
    <source>
        <dbReference type="Pfam" id="PF17853"/>
    </source>
</evidence>
<dbReference type="InterPro" id="IPR025736">
    <property type="entry name" value="PucR_C-HTH_dom"/>
</dbReference>
<feature type="domain" description="CdaR GGDEF-like" evidence="4">
    <location>
        <begin position="144"/>
        <end position="275"/>
    </location>
</feature>
<feature type="domain" description="Putative sugar diacid recognition" evidence="2">
    <location>
        <begin position="6"/>
        <end position="136"/>
    </location>
</feature>
<evidence type="ECO:0000259" key="3">
    <source>
        <dbReference type="Pfam" id="PF13556"/>
    </source>
</evidence>
<dbReference type="Pfam" id="PF17853">
    <property type="entry name" value="GGDEF_2"/>
    <property type="match status" value="1"/>
</dbReference>
<dbReference type="OrthoDB" id="9792148at2"/>
<protein>
    <submittedName>
        <fullName evidence="5">Putative glycolate dehydrogenase regulator</fullName>
    </submittedName>
</protein>
<accession>A0A1D7QU52</accession>
<dbReference type="AlphaFoldDB" id="A0A1D7QU52"/>
<feature type="domain" description="PucR C-terminal helix-turn-helix" evidence="3">
    <location>
        <begin position="320"/>
        <end position="377"/>
    </location>
</feature>
<proteinExistence type="inferred from homology"/>
<dbReference type="RefSeq" id="WP_069364625.1">
    <property type="nucleotide sequence ID" value="NZ_CP012502.1"/>
</dbReference>
<dbReference type="KEGG" id="bbev:BBEV_1182"/>
<dbReference type="Proteomes" id="UP000094463">
    <property type="component" value="Chromosome"/>
</dbReference>
<evidence type="ECO:0000313" key="5">
    <source>
        <dbReference type="EMBL" id="AOM82550.1"/>
    </source>
</evidence>
<dbReference type="Pfam" id="PF13556">
    <property type="entry name" value="HTH_30"/>
    <property type="match status" value="1"/>
</dbReference>
<dbReference type="InterPro" id="IPR042070">
    <property type="entry name" value="PucR_C-HTH_sf"/>
</dbReference>
<keyword evidence="6" id="KW-1185">Reference proteome</keyword>
<dbReference type="InterPro" id="IPR041522">
    <property type="entry name" value="CdaR_GGDEF"/>
</dbReference>
<dbReference type="InterPro" id="IPR008599">
    <property type="entry name" value="Diacid_rec"/>
</dbReference>
<dbReference type="STRING" id="632773.BBEV_1182"/>
<dbReference type="Pfam" id="PF05651">
    <property type="entry name" value="Diacid_rec"/>
    <property type="match status" value="1"/>
</dbReference>
<comment type="similarity">
    <text evidence="1">Belongs to the CdaR family.</text>
</comment>
<gene>
    <name evidence="5" type="ORF">BBEV_1182</name>
</gene>
<reference evidence="5 6" key="1">
    <citation type="submission" date="2015-08" db="EMBL/GenBank/DDBJ databases">
        <title>The complete genome sequence of Bacillus beveridgei MLTeJB.</title>
        <authorList>
            <person name="Hanson T.E."/>
            <person name="Mesa C."/>
            <person name="Basesman S.M."/>
            <person name="Oremland R.S."/>
        </authorList>
    </citation>
    <scope>NUCLEOTIDE SEQUENCE [LARGE SCALE GENOMIC DNA]</scope>
    <source>
        <strain evidence="5 6">MLTeJB</strain>
    </source>
</reference>
<dbReference type="PANTHER" id="PTHR33744:SF16">
    <property type="entry name" value="CARBOHYDRATE DIACID REGULATOR"/>
    <property type="match status" value="1"/>
</dbReference>
<dbReference type="PATRIC" id="fig|632773.3.peg.1253"/>
<organism evidence="5 6">
    <name type="scientific">Salisediminibacterium beveridgei</name>
    <dbReference type="NCBI Taxonomy" id="632773"/>
    <lineage>
        <taxon>Bacteria</taxon>
        <taxon>Bacillati</taxon>
        <taxon>Bacillota</taxon>
        <taxon>Bacilli</taxon>
        <taxon>Bacillales</taxon>
        <taxon>Bacillaceae</taxon>
        <taxon>Salisediminibacterium</taxon>
    </lineage>
</organism>
<evidence type="ECO:0000313" key="6">
    <source>
        <dbReference type="Proteomes" id="UP000094463"/>
    </source>
</evidence>
<dbReference type="EMBL" id="CP012502">
    <property type="protein sequence ID" value="AOM82550.1"/>
    <property type="molecule type" value="Genomic_DNA"/>
</dbReference>
<name>A0A1D7QU52_9BACI</name>
<dbReference type="PANTHER" id="PTHR33744">
    <property type="entry name" value="CARBOHYDRATE DIACID REGULATOR"/>
    <property type="match status" value="1"/>
</dbReference>
<evidence type="ECO:0000256" key="1">
    <source>
        <dbReference type="ARBA" id="ARBA00006754"/>
    </source>
</evidence>
<dbReference type="Gene3D" id="1.10.10.2840">
    <property type="entry name" value="PucR C-terminal helix-turn-helix domain"/>
    <property type="match status" value="1"/>
</dbReference>
<evidence type="ECO:0000259" key="2">
    <source>
        <dbReference type="Pfam" id="PF05651"/>
    </source>
</evidence>
<dbReference type="InterPro" id="IPR051448">
    <property type="entry name" value="CdaR-like_regulators"/>
</dbReference>